<sequence length="151" mass="16987">MFSHTFLDGLCKDGRALQAMELFEMMMARGCRPNMVTYSTLITGLCKEGKIQEAVELHYRMNLQGYPTRTFTLYLSMRSIGISVEIETLDSLVKCLCKKEEFQKTVQLVIEIVADGCIPNKGTWKVLVGHTLDKTIVGDASSESLLRDLEV</sequence>
<dbReference type="Pfam" id="PF13041">
    <property type="entry name" value="PPR_2"/>
    <property type="match status" value="1"/>
</dbReference>
<organism evidence="4 5">
    <name type="scientific">Brassica napus</name>
    <name type="common">Rape</name>
    <dbReference type="NCBI Taxonomy" id="3708"/>
    <lineage>
        <taxon>Eukaryota</taxon>
        <taxon>Viridiplantae</taxon>
        <taxon>Streptophyta</taxon>
        <taxon>Embryophyta</taxon>
        <taxon>Tracheophyta</taxon>
        <taxon>Spermatophyta</taxon>
        <taxon>Magnoliopsida</taxon>
        <taxon>eudicotyledons</taxon>
        <taxon>Gunneridae</taxon>
        <taxon>Pentapetalae</taxon>
        <taxon>rosids</taxon>
        <taxon>malvids</taxon>
        <taxon>Brassicales</taxon>
        <taxon>Brassicaceae</taxon>
        <taxon>Brassiceae</taxon>
        <taxon>Brassica</taxon>
    </lineage>
</organism>
<evidence type="ECO:0000313" key="5">
    <source>
        <dbReference type="Proteomes" id="UP000824890"/>
    </source>
</evidence>
<dbReference type="EMBL" id="JAGKQM010000064">
    <property type="protein sequence ID" value="KAH0855533.1"/>
    <property type="molecule type" value="Genomic_DNA"/>
</dbReference>
<dbReference type="PROSITE" id="PS51375">
    <property type="entry name" value="PPR"/>
    <property type="match status" value="3"/>
</dbReference>
<evidence type="ECO:0000313" key="4">
    <source>
        <dbReference type="EMBL" id="KAH0855533.1"/>
    </source>
</evidence>
<gene>
    <name evidence="4" type="ORF">HID58_007933</name>
</gene>
<evidence type="ECO:0000256" key="2">
    <source>
        <dbReference type="ARBA" id="ARBA00022737"/>
    </source>
</evidence>
<evidence type="ECO:0008006" key="6">
    <source>
        <dbReference type="Google" id="ProtNLM"/>
    </source>
</evidence>
<dbReference type="PANTHER" id="PTHR47932">
    <property type="entry name" value="ATPASE EXPRESSION PROTEIN 3"/>
    <property type="match status" value="1"/>
</dbReference>
<dbReference type="Proteomes" id="UP000824890">
    <property type="component" value="Unassembled WGS sequence"/>
</dbReference>
<dbReference type="NCBIfam" id="TIGR00756">
    <property type="entry name" value="PPR"/>
    <property type="match status" value="3"/>
</dbReference>
<dbReference type="InterPro" id="IPR011990">
    <property type="entry name" value="TPR-like_helical_dom_sf"/>
</dbReference>
<name>A0ABQ7XHV2_BRANA</name>
<evidence type="ECO:0000256" key="1">
    <source>
        <dbReference type="ARBA" id="ARBA00007626"/>
    </source>
</evidence>
<keyword evidence="2" id="KW-0677">Repeat</keyword>
<reference evidence="4 5" key="1">
    <citation type="submission" date="2021-05" db="EMBL/GenBank/DDBJ databases">
        <title>Genome Assembly of Synthetic Allotetraploid Brassica napus Reveals Homoeologous Exchanges between Subgenomes.</title>
        <authorList>
            <person name="Davis J.T."/>
        </authorList>
    </citation>
    <scope>NUCLEOTIDE SEQUENCE [LARGE SCALE GENOMIC DNA]</scope>
    <source>
        <strain evidence="5">cv. Da-Ae</strain>
        <tissue evidence="4">Seedling</tissue>
    </source>
</reference>
<feature type="repeat" description="PPR" evidence="3">
    <location>
        <begin position="1"/>
        <end position="33"/>
    </location>
</feature>
<comment type="similarity">
    <text evidence="1">Belongs to the PPR family. P subfamily.</text>
</comment>
<protein>
    <recommendedName>
        <fullName evidence="6">Pentatricopeptide repeat-containing protein</fullName>
    </recommendedName>
</protein>
<dbReference type="PANTHER" id="PTHR47932:SF63">
    <property type="entry name" value="OS08G0290000 PROTEIN"/>
    <property type="match status" value="1"/>
</dbReference>
<proteinExistence type="inferred from homology"/>
<keyword evidence="5" id="KW-1185">Reference proteome</keyword>
<feature type="repeat" description="PPR" evidence="3">
    <location>
        <begin position="34"/>
        <end position="68"/>
    </location>
</feature>
<dbReference type="Gene3D" id="1.25.40.10">
    <property type="entry name" value="Tetratricopeptide repeat domain"/>
    <property type="match status" value="2"/>
</dbReference>
<accession>A0ABQ7XHV2</accession>
<comment type="caution">
    <text evidence="4">The sequence shown here is derived from an EMBL/GenBank/DDBJ whole genome shotgun (WGS) entry which is preliminary data.</text>
</comment>
<feature type="repeat" description="PPR" evidence="3">
    <location>
        <begin position="85"/>
        <end position="119"/>
    </location>
</feature>
<evidence type="ECO:0000256" key="3">
    <source>
        <dbReference type="PROSITE-ProRule" id="PRU00708"/>
    </source>
</evidence>
<dbReference type="InterPro" id="IPR002885">
    <property type="entry name" value="PPR_rpt"/>
</dbReference>